<dbReference type="Proteomes" id="UP000001075">
    <property type="component" value="Unassembled WGS sequence"/>
</dbReference>
<accession>G3IPY6</accession>
<organism evidence="1 2">
    <name type="scientific">Cricetulus griseus</name>
    <name type="common">Chinese hamster</name>
    <name type="synonym">Cricetulus barabensis griseus</name>
    <dbReference type="NCBI Taxonomy" id="10029"/>
    <lineage>
        <taxon>Eukaryota</taxon>
        <taxon>Metazoa</taxon>
        <taxon>Chordata</taxon>
        <taxon>Craniata</taxon>
        <taxon>Vertebrata</taxon>
        <taxon>Euteleostomi</taxon>
        <taxon>Mammalia</taxon>
        <taxon>Eutheria</taxon>
        <taxon>Euarchontoglires</taxon>
        <taxon>Glires</taxon>
        <taxon>Rodentia</taxon>
        <taxon>Myomorpha</taxon>
        <taxon>Muroidea</taxon>
        <taxon>Cricetidae</taxon>
        <taxon>Cricetinae</taxon>
        <taxon>Cricetulus</taxon>
    </lineage>
</organism>
<reference evidence="2" key="1">
    <citation type="journal article" date="2011" name="Nat. Biotechnol.">
        <title>The genomic sequence of the Chinese hamster ovary (CHO)-K1 cell line.</title>
        <authorList>
            <person name="Xu X."/>
            <person name="Nagarajan H."/>
            <person name="Lewis N.E."/>
            <person name="Pan S."/>
            <person name="Cai Z."/>
            <person name="Liu X."/>
            <person name="Chen W."/>
            <person name="Xie M."/>
            <person name="Wang W."/>
            <person name="Hammond S."/>
            <person name="Andersen M.R."/>
            <person name="Neff N."/>
            <person name="Passarelli B."/>
            <person name="Koh W."/>
            <person name="Fan H.C."/>
            <person name="Wang J."/>
            <person name="Gui Y."/>
            <person name="Lee K.H."/>
            <person name="Betenbaugh M.J."/>
            <person name="Quake S.R."/>
            <person name="Famili I."/>
            <person name="Palsson B.O."/>
            <person name="Wang J."/>
        </authorList>
    </citation>
    <scope>NUCLEOTIDE SEQUENCE [LARGE SCALE GENOMIC DNA]</scope>
    <source>
        <strain evidence="2">CHO K1 cell line</strain>
    </source>
</reference>
<proteinExistence type="predicted"/>
<dbReference type="EMBL" id="JH019095">
    <property type="protein sequence ID" value="EGV91286.1"/>
    <property type="molecule type" value="Genomic_DNA"/>
</dbReference>
<gene>
    <name evidence="1" type="ORF">I79_026071</name>
</gene>
<name>G3IPY6_CRIGR</name>
<evidence type="ECO:0000313" key="2">
    <source>
        <dbReference type="Proteomes" id="UP000001075"/>
    </source>
</evidence>
<sequence>MKNELSTVLDEHYKVTTVHDSQSIFRHCLSQKDLLIHVPICRLGALIVSMSNAVFV</sequence>
<dbReference type="AlphaFoldDB" id="G3IPY6"/>
<dbReference type="InParanoid" id="G3IPY6"/>
<evidence type="ECO:0000313" key="1">
    <source>
        <dbReference type="EMBL" id="EGV91286.1"/>
    </source>
</evidence>
<protein>
    <submittedName>
        <fullName evidence="1">Uncharacterized protein</fullName>
    </submittedName>
</protein>